<name>A0A7K0DQA2_9NOCA</name>
<dbReference type="OrthoDB" id="2660825at2"/>
<dbReference type="EMBL" id="WEGI01000007">
    <property type="protein sequence ID" value="MQY27945.1"/>
    <property type="molecule type" value="Genomic_DNA"/>
</dbReference>
<gene>
    <name evidence="1" type="ORF">NRB56_35280</name>
</gene>
<dbReference type="AlphaFoldDB" id="A0A7K0DQA2"/>
<accession>A0A7K0DQA2</accession>
<dbReference type="Proteomes" id="UP000431401">
    <property type="component" value="Unassembled WGS sequence"/>
</dbReference>
<keyword evidence="2" id="KW-1185">Reference proteome</keyword>
<protein>
    <submittedName>
        <fullName evidence="1">Uncharacterized protein</fullName>
    </submittedName>
</protein>
<comment type="caution">
    <text evidence="1">The sequence shown here is derived from an EMBL/GenBank/DDBJ whole genome shotgun (WGS) entry which is preliminary data.</text>
</comment>
<organism evidence="1 2">
    <name type="scientific">Nocardia aurantia</name>
    <dbReference type="NCBI Taxonomy" id="2585199"/>
    <lineage>
        <taxon>Bacteria</taxon>
        <taxon>Bacillati</taxon>
        <taxon>Actinomycetota</taxon>
        <taxon>Actinomycetes</taxon>
        <taxon>Mycobacteriales</taxon>
        <taxon>Nocardiaceae</taxon>
        <taxon>Nocardia</taxon>
    </lineage>
</organism>
<reference evidence="1 2" key="1">
    <citation type="submission" date="2019-10" db="EMBL/GenBank/DDBJ databases">
        <title>Nocardia macrotermitis sp. nov. and Nocardia aurantia sp. nov., isolated from the gut of fungus growing-termite Macrotermes natalensis.</title>
        <authorList>
            <person name="Benndorf R."/>
            <person name="Schwitalla J."/>
            <person name="Martin K."/>
            <person name="De Beer W."/>
            <person name="Kaster A.-K."/>
            <person name="Vollmers J."/>
            <person name="Poulsen M."/>
            <person name="Beemelmanns C."/>
        </authorList>
    </citation>
    <scope>NUCLEOTIDE SEQUENCE [LARGE SCALE GENOMIC DNA]</scope>
    <source>
        <strain evidence="1 2">RB56</strain>
    </source>
</reference>
<evidence type="ECO:0000313" key="1">
    <source>
        <dbReference type="EMBL" id="MQY27945.1"/>
    </source>
</evidence>
<evidence type="ECO:0000313" key="2">
    <source>
        <dbReference type="Proteomes" id="UP000431401"/>
    </source>
</evidence>
<proteinExistence type="predicted"/>
<sequence length="158" mass="17993">MGYSTRFDGSVRVTPPLNRHERTYLRKFAGTRRTDRTRGPYFVGGGNLRGRGDDADVLDFDRPPAGQPSLWCGWVPSRDGTALEWDGVEKFHDADVWMRYLIDHFLRPGAHARGRDGFGRFTFDHTVDGIIHAQGDEPDDVWDLIVTNNVVRVDYAEN</sequence>
<dbReference type="RefSeq" id="WP_153343484.1">
    <property type="nucleotide sequence ID" value="NZ_WEGI01000007.1"/>
</dbReference>